<dbReference type="RefSeq" id="WP_058263343.1">
    <property type="nucleotide sequence ID" value="NZ_CP051181.1"/>
</dbReference>
<evidence type="ECO:0000313" key="2">
    <source>
        <dbReference type="Proteomes" id="UP000051587"/>
    </source>
</evidence>
<keyword evidence="2" id="KW-1185">Reference proteome</keyword>
<name>A0A0P1FF86_THAGE</name>
<protein>
    <recommendedName>
        <fullName evidence="3">Thiamine biosynthesis protein ApbE</fullName>
    </recommendedName>
</protein>
<proteinExistence type="predicted"/>
<dbReference type="OrthoDB" id="9814719at2"/>
<accession>A0A0P1FF86</accession>
<evidence type="ECO:0000313" key="1">
    <source>
        <dbReference type="EMBL" id="CUH66771.1"/>
    </source>
</evidence>
<dbReference type="Proteomes" id="UP000051587">
    <property type="component" value="Unassembled WGS sequence"/>
</dbReference>
<dbReference type="EMBL" id="CYSA01000025">
    <property type="protein sequence ID" value="CUH66771.1"/>
    <property type="molecule type" value="Genomic_DNA"/>
</dbReference>
<dbReference type="AlphaFoldDB" id="A0A0P1FF86"/>
<evidence type="ECO:0008006" key="3">
    <source>
        <dbReference type="Google" id="ProtNLM"/>
    </source>
</evidence>
<gene>
    <name evidence="1" type="ORF">TG4357_02628</name>
</gene>
<dbReference type="InterPro" id="IPR007183">
    <property type="entry name" value="UPF0280"/>
</dbReference>
<dbReference type="Gene3D" id="3.10.520.10">
    <property type="entry name" value="ApbE-like domains"/>
    <property type="match status" value="1"/>
</dbReference>
<dbReference type="NCBIfam" id="NF003322">
    <property type="entry name" value="PRK04334.1-2"/>
    <property type="match status" value="1"/>
</dbReference>
<dbReference type="PIRSF" id="PIRSF006421">
    <property type="entry name" value="UCP006421"/>
    <property type="match status" value="1"/>
</dbReference>
<organism evidence="1 2">
    <name type="scientific">Thalassovita gelatinovora</name>
    <name type="common">Thalassobius gelatinovorus</name>
    <dbReference type="NCBI Taxonomy" id="53501"/>
    <lineage>
        <taxon>Bacteria</taxon>
        <taxon>Pseudomonadati</taxon>
        <taxon>Pseudomonadota</taxon>
        <taxon>Alphaproteobacteria</taxon>
        <taxon>Rhodobacterales</taxon>
        <taxon>Roseobacteraceae</taxon>
        <taxon>Thalassovita</taxon>
    </lineage>
</organism>
<dbReference type="SUPFAM" id="SSF143631">
    <property type="entry name" value="ApbE-like"/>
    <property type="match status" value="1"/>
</dbReference>
<dbReference type="STRING" id="53501.SAMN04488043_105165"/>
<sequence>MSAQSHILPDGRLHLQHGPIDLIVGADGPEGARELAFAAAQMRFQTVLTELVPELPLLRAQMTKNSPVPKGVIARRMDRAVRGFADQVFVTPMAAVAGAVADTVLQTMCQTVALTRAYVNNGGDIALHLASDAHFTLAMQDHSGRDLGRINLCPDQDVGGVATSGRHGRSLSLGIADSVTVLARTAAAADAAATLIANAVDLPGHAAIRRCAAVDIDPDSDLGTLPVVTGCGPLNGSETAAALEAGAVVAGKMMRGGQILAASLFLNGDVWCDGKGVVPSKPPNPLLRSLAHA</sequence>
<dbReference type="InterPro" id="IPR003374">
    <property type="entry name" value="ApbE-like_sf"/>
</dbReference>
<reference evidence="1 2" key="1">
    <citation type="submission" date="2015-09" db="EMBL/GenBank/DDBJ databases">
        <authorList>
            <consortium name="Swine Surveillance"/>
        </authorList>
    </citation>
    <scope>NUCLEOTIDE SEQUENCE [LARGE SCALE GENOMIC DNA]</scope>
    <source>
        <strain evidence="1 2">CECT 4357</strain>
    </source>
</reference>